<comment type="caution">
    <text evidence="3">The sequence shown here is derived from an EMBL/GenBank/DDBJ whole genome shotgun (WGS) entry which is preliminary data.</text>
</comment>
<dbReference type="OrthoDB" id="8756107at2"/>
<gene>
    <name evidence="3" type="ORF">E4L98_16985</name>
</gene>
<dbReference type="NCBIfam" id="NF038129">
    <property type="entry name" value="PEP_NF038129"/>
    <property type="match status" value="1"/>
</dbReference>
<feature type="domain" description="Ice-binding protein C-terminal" evidence="2">
    <location>
        <begin position="188"/>
        <end position="212"/>
    </location>
</feature>
<feature type="signal peptide" evidence="1">
    <location>
        <begin position="1"/>
        <end position="25"/>
    </location>
</feature>
<feature type="chain" id="PRO_5021425150" evidence="1">
    <location>
        <begin position="26"/>
        <end position="214"/>
    </location>
</feature>
<proteinExistence type="predicted"/>
<evidence type="ECO:0000259" key="2">
    <source>
        <dbReference type="Pfam" id="PF07589"/>
    </source>
</evidence>
<name>A0A4Y9SE62_9BURK</name>
<keyword evidence="4" id="KW-1185">Reference proteome</keyword>
<reference evidence="3 4" key="1">
    <citation type="submission" date="2019-03" db="EMBL/GenBank/DDBJ databases">
        <title>Draft Genome Sequence of Duganella callidus sp. nov., a Novel Duganella Species Isolated from Cultivated Soil.</title>
        <authorList>
            <person name="Raths R."/>
            <person name="Peta V."/>
            <person name="Bucking H."/>
        </authorList>
    </citation>
    <scope>NUCLEOTIDE SEQUENCE [LARGE SCALE GENOMIC DNA]</scope>
    <source>
        <strain evidence="3 4">DN04</strain>
    </source>
</reference>
<dbReference type="Pfam" id="PF07589">
    <property type="entry name" value="PEP-CTERM"/>
    <property type="match status" value="1"/>
</dbReference>
<evidence type="ECO:0000256" key="1">
    <source>
        <dbReference type="SAM" id="SignalP"/>
    </source>
</evidence>
<accession>A0A4Y9SE62</accession>
<dbReference type="AlphaFoldDB" id="A0A4Y9SE62"/>
<keyword evidence="1" id="KW-0732">Signal</keyword>
<sequence length="214" mass="21799">MHTLMNLRRGALALALSALASLASAATYHIELDTASLVADYGSSGWIDLQFNPGPGNTPWAAVTLSDFSGFGDAASAQLNGDVTGSLAGGYTLANTSDWNDLFHAVNFGGKIGFNVSFSGAADPTEKANQSTFSVGLMNSDASAYLGTTDASGSLLQLNWTAGLVADQGTVAAAPLLSTPTLPALAAPVPEPETWAMLAGGLALLGLARRRKPV</sequence>
<dbReference type="EMBL" id="SPVG01000175">
    <property type="protein sequence ID" value="TFW18993.1"/>
    <property type="molecule type" value="Genomic_DNA"/>
</dbReference>
<dbReference type="RefSeq" id="WP_135202734.1">
    <property type="nucleotide sequence ID" value="NZ_SPVG01000175.1"/>
</dbReference>
<dbReference type="Proteomes" id="UP000297729">
    <property type="component" value="Unassembled WGS sequence"/>
</dbReference>
<evidence type="ECO:0000313" key="4">
    <source>
        <dbReference type="Proteomes" id="UP000297729"/>
    </source>
</evidence>
<dbReference type="InterPro" id="IPR013424">
    <property type="entry name" value="Ice-binding_C"/>
</dbReference>
<dbReference type="NCBIfam" id="TIGR02595">
    <property type="entry name" value="PEP_CTERM"/>
    <property type="match status" value="1"/>
</dbReference>
<protein>
    <submittedName>
        <fullName evidence="3">PEP-CTERM sorting domain-containing protein</fullName>
    </submittedName>
</protein>
<organism evidence="3 4">
    <name type="scientific">Duganella callida</name>
    <dbReference type="NCBI Taxonomy" id="2561932"/>
    <lineage>
        <taxon>Bacteria</taxon>
        <taxon>Pseudomonadati</taxon>
        <taxon>Pseudomonadota</taxon>
        <taxon>Betaproteobacteria</taxon>
        <taxon>Burkholderiales</taxon>
        <taxon>Oxalobacteraceae</taxon>
        <taxon>Telluria group</taxon>
        <taxon>Duganella</taxon>
    </lineage>
</organism>
<evidence type="ECO:0000313" key="3">
    <source>
        <dbReference type="EMBL" id="TFW18993.1"/>
    </source>
</evidence>